<dbReference type="Gene3D" id="1.20.272.10">
    <property type="match status" value="1"/>
</dbReference>
<dbReference type="GO" id="GO:0003887">
    <property type="term" value="F:DNA-directed DNA polymerase activity"/>
    <property type="evidence" value="ECO:0007669"/>
    <property type="project" value="UniProtKB-KW"/>
</dbReference>
<evidence type="ECO:0000256" key="2">
    <source>
        <dbReference type="ARBA" id="ARBA00022695"/>
    </source>
</evidence>
<accession>A0A0G0NFD1</accession>
<dbReference type="GO" id="GO:0009360">
    <property type="term" value="C:DNA polymerase III complex"/>
    <property type="evidence" value="ECO:0007669"/>
    <property type="project" value="TreeGrafter"/>
</dbReference>
<dbReference type="EMBL" id="LBWP01000006">
    <property type="protein sequence ID" value="KKR11536.1"/>
    <property type="molecule type" value="Genomic_DNA"/>
</dbReference>
<evidence type="ECO:0000256" key="3">
    <source>
        <dbReference type="ARBA" id="ARBA00022705"/>
    </source>
</evidence>
<sequence>MNIYLIHGDNTLRSYERLQEYIQWGKKKFWDIVKIDAKDQNTISILRSENLFMQKRMVVIDNYTQINAEAVKFINQSDLDIELIIYHKSQIPKTFIKKLKSVKKDEEYKLSKFLWKFIDSFYPGNAKACLTLLDVTVKSDPIELVFSILVGQLRDIFLVVKKQLLSYPPWRMAKLKEHAEKFGKNGIGKTIDALAEIDLKIKTSDSNLKDELDLFIATKLE</sequence>
<gene>
    <name evidence="5" type="ORF">UT39_C0006G0042</name>
</gene>
<dbReference type="Proteomes" id="UP000034246">
    <property type="component" value="Unassembled WGS sequence"/>
</dbReference>
<organism evidence="5 6">
    <name type="scientific">Candidatus Woesebacteria bacterium GW2011_GWA1_39_21</name>
    <dbReference type="NCBI Taxonomy" id="1618550"/>
    <lineage>
        <taxon>Bacteria</taxon>
        <taxon>Candidatus Woeseibacteriota</taxon>
    </lineage>
</organism>
<dbReference type="GO" id="GO:0003677">
    <property type="term" value="F:DNA binding"/>
    <property type="evidence" value="ECO:0007669"/>
    <property type="project" value="InterPro"/>
</dbReference>
<dbReference type="PANTHER" id="PTHR34388">
    <property type="entry name" value="DNA POLYMERASE III SUBUNIT DELTA"/>
    <property type="match status" value="1"/>
</dbReference>
<evidence type="ECO:0000313" key="6">
    <source>
        <dbReference type="Proteomes" id="UP000034246"/>
    </source>
</evidence>
<dbReference type="InterPro" id="IPR005790">
    <property type="entry name" value="DNA_polIII_delta"/>
</dbReference>
<name>A0A0G0NFD1_9BACT</name>
<comment type="caution">
    <text evidence="5">The sequence shown here is derived from an EMBL/GenBank/DDBJ whole genome shotgun (WGS) entry which is preliminary data.</text>
</comment>
<dbReference type="GO" id="GO:0006261">
    <property type="term" value="P:DNA-templated DNA replication"/>
    <property type="evidence" value="ECO:0007669"/>
    <property type="project" value="TreeGrafter"/>
</dbReference>
<proteinExistence type="predicted"/>
<keyword evidence="2" id="KW-0548">Nucleotidyltransferase</keyword>
<evidence type="ECO:0000256" key="4">
    <source>
        <dbReference type="ARBA" id="ARBA00022932"/>
    </source>
</evidence>
<reference evidence="5 6" key="1">
    <citation type="journal article" date="2015" name="Nature">
        <title>rRNA introns, odd ribosomes, and small enigmatic genomes across a large radiation of phyla.</title>
        <authorList>
            <person name="Brown C.T."/>
            <person name="Hug L.A."/>
            <person name="Thomas B.C."/>
            <person name="Sharon I."/>
            <person name="Castelle C.J."/>
            <person name="Singh A."/>
            <person name="Wilkins M.J."/>
            <person name="Williams K.H."/>
            <person name="Banfield J.F."/>
        </authorList>
    </citation>
    <scope>NUCLEOTIDE SEQUENCE [LARGE SCALE GENOMIC DNA]</scope>
</reference>
<keyword evidence="3" id="KW-0235">DNA replication</keyword>
<keyword evidence="1" id="KW-0808">Transferase</keyword>
<protein>
    <recommendedName>
        <fullName evidence="7">DNA polymerase III delta N-terminal domain-containing protein</fullName>
    </recommendedName>
</protein>
<dbReference type="AlphaFoldDB" id="A0A0G0NFD1"/>
<keyword evidence="4" id="KW-0239">DNA-directed DNA polymerase</keyword>
<evidence type="ECO:0000313" key="5">
    <source>
        <dbReference type="EMBL" id="KKR11536.1"/>
    </source>
</evidence>
<dbReference type="PANTHER" id="PTHR34388:SF1">
    <property type="entry name" value="DNA POLYMERASE III SUBUNIT DELTA"/>
    <property type="match status" value="1"/>
</dbReference>
<evidence type="ECO:0000256" key="1">
    <source>
        <dbReference type="ARBA" id="ARBA00022679"/>
    </source>
</evidence>
<evidence type="ECO:0008006" key="7">
    <source>
        <dbReference type="Google" id="ProtNLM"/>
    </source>
</evidence>
<dbReference type="STRING" id="1618550.UT39_C0006G0042"/>